<reference evidence="2" key="2">
    <citation type="submission" date="2016-03" db="EMBL/GenBank/DDBJ databases">
        <authorList>
            <person name="Seldin L."/>
        </authorList>
    </citation>
    <scope>NUCLEOTIDE SEQUENCE [LARGE SCALE GENOMIC DNA]</scope>
    <source>
        <strain evidence="2">PP9</strain>
    </source>
</reference>
<dbReference type="AlphaFoldDB" id="A0A143H9Y4"/>
<dbReference type="OrthoDB" id="2360869at2"/>
<dbReference type="InterPro" id="IPR025552">
    <property type="entry name" value="YkyB"/>
</dbReference>
<keyword evidence="2" id="KW-1185">Reference proteome</keyword>
<name>A0A143H9Y4_9BACL</name>
<dbReference type="RefSeq" id="WP_066784962.1">
    <property type="nucleotide sequence ID" value="NZ_CP014806.1"/>
</dbReference>
<protein>
    <recommendedName>
        <fullName evidence="3">YkyB-like protein</fullName>
    </recommendedName>
</protein>
<organism evidence="1 2">
    <name type="scientific">Rummeliibacillus stabekisii</name>
    <dbReference type="NCBI Taxonomy" id="241244"/>
    <lineage>
        <taxon>Bacteria</taxon>
        <taxon>Bacillati</taxon>
        <taxon>Bacillota</taxon>
        <taxon>Bacilli</taxon>
        <taxon>Bacillales</taxon>
        <taxon>Caryophanaceae</taxon>
        <taxon>Rummeliibacillus</taxon>
    </lineage>
</organism>
<proteinExistence type="predicted"/>
<dbReference type="EMBL" id="CP014806">
    <property type="protein sequence ID" value="AMW98259.1"/>
    <property type="molecule type" value="Genomic_DNA"/>
</dbReference>
<dbReference type="KEGG" id="rst:ATY39_01785"/>
<gene>
    <name evidence="1" type="ORF">ATY39_01785</name>
</gene>
<evidence type="ECO:0000313" key="1">
    <source>
        <dbReference type="EMBL" id="AMW98259.1"/>
    </source>
</evidence>
<evidence type="ECO:0008006" key="3">
    <source>
        <dbReference type="Google" id="ProtNLM"/>
    </source>
</evidence>
<evidence type="ECO:0000313" key="2">
    <source>
        <dbReference type="Proteomes" id="UP000076021"/>
    </source>
</evidence>
<sequence>MSNRPHNGDIATAIYIVNKHAKTAPDNKTLYTLKRLALDKMIKMGCAKKIGLQFVKRPRFSQQQSAVVIQCSDYYFHSLPKKEDFKELPHLGHLDENYRNPRRSMSLSKAKQILTNFLEPETSSSSMPKRKKRTPRSIYEENRKKGLYQMNSYFYGH</sequence>
<dbReference type="Proteomes" id="UP000076021">
    <property type="component" value="Chromosome"/>
</dbReference>
<reference evidence="1 2" key="1">
    <citation type="journal article" date="2016" name="Genome Announc.">
        <title>Whole-Genome Sequence of Rummeliibacillus stabekisii Strain PP9 Isolated from Antarctic Soil.</title>
        <authorList>
            <person name="da Mota F.F."/>
            <person name="Vollu R.E."/>
            <person name="Jurelevicius D."/>
            <person name="Seldin L."/>
        </authorList>
    </citation>
    <scope>NUCLEOTIDE SEQUENCE [LARGE SCALE GENOMIC DNA]</scope>
    <source>
        <strain evidence="1 2">PP9</strain>
    </source>
</reference>
<dbReference type="Pfam" id="PF14177">
    <property type="entry name" value="YkyB"/>
    <property type="match status" value="1"/>
</dbReference>
<accession>A0A143H9Y4</accession>
<dbReference type="STRING" id="241244.ATY39_01785"/>